<dbReference type="Proteomes" id="UP001198571">
    <property type="component" value="Unassembled WGS sequence"/>
</dbReference>
<keyword evidence="4" id="KW-0969">Cilium</keyword>
<name>A0ABS8CNW4_9RHOB</name>
<accession>A0ABS8CNW4</accession>
<dbReference type="EMBL" id="JACDXX010000011">
    <property type="protein sequence ID" value="MCB5410878.1"/>
    <property type="molecule type" value="Genomic_DNA"/>
</dbReference>
<dbReference type="RefSeq" id="WP_226936163.1">
    <property type="nucleotide sequence ID" value="NZ_JACDXX010000011.1"/>
</dbReference>
<reference evidence="4 5" key="1">
    <citation type="submission" date="2020-07" db="EMBL/GenBank/DDBJ databases">
        <title>Pseudogemmobacter sp. nov., isolated from poultry manure in Taiwan.</title>
        <authorList>
            <person name="Lin S.-Y."/>
            <person name="Tang Y.-S."/>
            <person name="Young C.-C."/>
        </authorList>
    </citation>
    <scope>NUCLEOTIDE SEQUENCE [LARGE SCALE GENOMIC DNA]</scope>
    <source>
        <strain evidence="4 5">CC-YST710</strain>
    </source>
</reference>
<dbReference type="InterPro" id="IPR001624">
    <property type="entry name" value="FliE"/>
</dbReference>
<evidence type="ECO:0000313" key="4">
    <source>
        <dbReference type="EMBL" id="MCB5410878.1"/>
    </source>
</evidence>
<evidence type="ECO:0000256" key="3">
    <source>
        <dbReference type="ARBA" id="ARBA00023143"/>
    </source>
</evidence>
<keyword evidence="5" id="KW-1185">Reference proteome</keyword>
<evidence type="ECO:0000313" key="5">
    <source>
        <dbReference type="Proteomes" id="UP001198571"/>
    </source>
</evidence>
<keyword evidence="3" id="KW-0975">Bacterial flagellum</keyword>
<comment type="subcellular location">
    <subcellularLocation>
        <location evidence="1">Bacterial flagellum basal body</location>
    </subcellularLocation>
</comment>
<proteinExistence type="inferred from homology"/>
<dbReference type="PANTHER" id="PTHR34653">
    <property type="match status" value="1"/>
</dbReference>
<dbReference type="Pfam" id="PF02049">
    <property type="entry name" value="FliE"/>
    <property type="match status" value="1"/>
</dbReference>
<comment type="caution">
    <text evidence="4">The sequence shown here is derived from an EMBL/GenBank/DDBJ whole genome shotgun (WGS) entry which is preliminary data.</text>
</comment>
<gene>
    <name evidence="4" type="ORF">H0485_12820</name>
</gene>
<dbReference type="PANTHER" id="PTHR34653:SF1">
    <property type="entry name" value="FLAGELLAR HOOK-BASAL BODY COMPLEX PROTEIN FLIE"/>
    <property type="match status" value="1"/>
</dbReference>
<comment type="similarity">
    <text evidence="2">Belongs to the FliE family.</text>
</comment>
<keyword evidence="4" id="KW-0282">Flagellum</keyword>
<keyword evidence="4" id="KW-0966">Cell projection</keyword>
<evidence type="ECO:0000256" key="1">
    <source>
        <dbReference type="ARBA" id="ARBA00004117"/>
    </source>
</evidence>
<organism evidence="4 5">
    <name type="scientific">Pseudogemmobacter faecipullorum</name>
    <dbReference type="NCBI Taxonomy" id="2755041"/>
    <lineage>
        <taxon>Bacteria</taxon>
        <taxon>Pseudomonadati</taxon>
        <taxon>Pseudomonadota</taxon>
        <taxon>Alphaproteobacteria</taxon>
        <taxon>Rhodobacterales</taxon>
        <taxon>Paracoccaceae</taxon>
        <taxon>Pseudogemmobacter</taxon>
    </lineage>
</organism>
<sequence>METGFSAGGVSRAYQSARKLAVADTPKMAALESPARPSFQDLLSQTATQSVQTIRAGEAAALAGLQGQMPMQKVVEATLAMESALKVTVALRDRVVEAYQEVMRMSV</sequence>
<protein>
    <submittedName>
        <fullName evidence="4">Flagellar hook-basal body complex protein FliE</fullName>
    </submittedName>
</protein>
<evidence type="ECO:0000256" key="2">
    <source>
        <dbReference type="ARBA" id="ARBA00009272"/>
    </source>
</evidence>